<dbReference type="InterPro" id="IPR043128">
    <property type="entry name" value="Rev_trsase/Diguanyl_cyclase"/>
</dbReference>
<dbReference type="Proteomes" id="UP001500967">
    <property type="component" value="Unassembled WGS sequence"/>
</dbReference>
<dbReference type="InterPro" id="IPR029787">
    <property type="entry name" value="Nucleotide_cyclase"/>
</dbReference>
<dbReference type="EMBL" id="BAAAGX010000004">
    <property type="protein sequence ID" value="GAA0224979.1"/>
    <property type="molecule type" value="Genomic_DNA"/>
</dbReference>
<dbReference type="NCBIfam" id="TIGR00254">
    <property type="entry name" value="GGDEF"/>
    <property type="match status" value="1"/>
</dbReference>
<dbReference type="SMART" id="SM00267">
    <property type="entry name" value="GGDEF"/>
    <property type="match status" value="1"/>
</dbReference>
<feature type="transmembrane region" description="Helical" evidence="2">
    <location>
        <begin position="193"/>
        <end position="211"/>
    </location>
</feature>
<feature type="transmembrane region" description="Helical" evidence="2">
    <location>
        <begin position="131"/>
        <end position="153"/>
    </location>
</feature>
<evidence type="ECO:0000313" key="4">
    <source>
        <dbReference type="EMBL" id="GAA0224979.1"/>
    </source>
</evidence>
<sequence length="505" mass="53138">MTIRRDDAWVAFLAAGTVAVAAYRLSPLLGVPTLPHDVLNVVLTLAGAVAALVGIRLHRPAARVAWTLVAASQFMLFLGTVPTYLPPLIGDARPTSLGSLALIFAVQYPLLALGLVLLIRRRTPTLDRAAALDAGIVTVSAALLSWVYLIYPMTADSALGVLDRAALVVFPFGDLLLLSIAARLVLGKGARPPSLWLLGAALVGFTAADTLRSVESLAGATLVGGYWPETVWLVASILLGTSVLHPGVRLVEEPSPAVVADAGRWRLALLAVASLLAPATLLVQYLRGAPEHVPLIGTACALLFLLVLARMGGLVAAQREVAITDGLTGLHTRRYVEHSLVMEGERALRGVGLAVLLLDIDHFKSINDTHGHHGGDRVLREVADRLRVATRGGDLLGRYGGEEFVVLVPNTTPPIAREIAERVRRAIADVPVPVGPATSATVTVSIGVATMPEDATNVDELLLLADEGLYASKNSGRNRVTATAGRRLPADTTGPPLLAEKVAQP</sequence>
<reference evidence="4 5" key="1">
    <citation type="journal article" date="2019" name="Int. J. Syst. Evol. Microbiol.">
        <title>The Global Catalogue of Microorganisms (GCM) 10K type strain sequencing project: providing services to taxonomists for standard genome sequencing and annotation.</title>
        <authorList>
            <consortium name="The Broad Institute Genomics Platform"/>
            <consortium name="The Broad Institute Genome Sequencing Center for Infectious Disease"/>
            <person name="Wu L."/>
            <person name="Ma J."/>
        </authorList>
    </citation>
    <scope>NUCLEOTIDE SEQUENCE [LARGE SCALE GENOMIC DNA]</scope>
    <source>
        <strain evidence="4 5">JCM 10425</strain>
    </source>
</reference>
<keyword evidence="2" id="KW-1133">Transmembrane helix</keyword>
<gene>
    <name evidence="4" type="ORF">GCM10009539_07720</name>
</gene>
<accession>A0ABN0TLV1</accession>
<feature type="transmembrane region" description="Helical" evidence="2">
    <location>
        <begin position="292"/>
        <end position="309"/>
    </location>
</feature>
<evidence type="ECO:0000256" key="1">
    <source>
        <dbReference type="SAM" id="MobiDB-lite"/>
    </source>
</evidence>
<dbReference type="Pfam" id="PF00990">
    <property type="entry name" value="GGDEF"/>
    <property type="match status" value="1"/>
</dbReference>
<dbReference type="InterPro" id="IPR050469">
    <property type="entry name" value="Diguanylate_Cyclase"/>
</dbReference>
<evidence type="ECO:0000259" key="3">
    <source>
        <dbReference type="PROSITE" id="PS50887"/>
    </source>
</evidence>
<dbReference type="PANTHER" id="PTHR45138:SF9">
    <property type="entry name" value="DIGUANYLATE CYCLASE DGCM-RELATED"/>
    <property type="match status" value="1"/>
</dbReference>
<dbReference type="PROSITE" id="PS50887">
    <property type="entry name" value="GGDEF"/>
    <property type="match status" value="1"/>
</dbReference>
<dbReference type="PANTHER" id="PTHR45138">
    <property type="entry name" value="REGULATORY COMPONENTS OF SENSORY TRANSDUCTION SYSTEM"/>
    <property type="match status" value="1"/>
</dbReference>
<dbReference type="CDD" id="cd01949">
    <property type="entry name" value="GGDEF"/>
    <property type="match status" value="1"/>
</dbReference>
<organism evidence="4 5">
    <name type="scientific">Cryptosporangium japonicum</name>
    <dbReference type="NCBI Taxonomy" id="80872"/>
    <lineage>
        <taxon>Bacteria</taxon>
        <taxon>Bacillati</taxon>
        <taxon>Actinomycetota</taxon>
        <taxon>Actinomycetes</taxon>
        <taxon>Cryptosporangiales</taxon>
        <taxon>Cryptosporangiaceae</taxon>
        <taxon>Cryptosporangium</taxon>
    </lineage>
</organism>
<feature type="transmembrane region" description="Helical" evidence="2">
    <location>
        <begin position="97"/>
        <end position="119"/>
    </location>
</feature>
<name>A0ABN0TLV1_9ACTN</name>
<protein>
    <recommendedName>
        <fullName evidence="3">GGDEF domain-containing protein</fullName>
    </recommendedName>
</protein>
<keyword evidence="2" id="KW-0812">Transmembrane</keyword>
<keyword evidence="5" id="KW-1185">Reference proteome</keyword>
<proteinExistence type="predicted"/>
<evidence type="ECO:0000313" key="5">
    <source>
        <dbReference type="Proteomes" id="UP001500967"/>
    </source>
</evidence>
<dbReference type="RefSeq" id="WP_344647325.1">
    <property type="nucleotide sequence ID" value="NZ_BAAAGX010000004.1"/>
</dbReference>
<comment type="caution">
    <text evidence="4">The sequence shown here is derived from an EMBL/GenBank/DDBJ whole genome shotgun (WGS) entry which is preliminary data.</text>
</comment>
<feature type="region of interest" description="Disordered" evidence="1">
    <location>
        <begin position="476"/>
        <end position="505"/>
    </location>
</feature>
<evidence type="ECO:0000256" key="2">
    <source>
        <dbReference type="SAM" id="Phobius"/>
    </source>
</evidence>
<dbReference type="InterPro" id="IPR000160">
    <property type="entry name" value="GGDEF_dom"/>
</dbReference>
<dbReference type="SUPFAM" id="SSF55073">
    <property type="entry name" value="Nucleotide cyclase"/>
    <property type="match status" value="1"/>
</dbReference>
<feature type="transmembrane region" description="Helical" evidence="2">
    <location>
        <begin position="64"/>
        <end position="85"/>
    </location>
</feature>
<feature type="transmembrane region" description="Helical" evidence="2">
    <location>
        <begin position="231"/>
        <end position="251"/>
    </location>
</feature>
<feature type="transmembrane region" description="Helical" evidence="2">
    <location>
        <begin position="38"/>
        <end position="57"/>
    </location>
</feature>
<feature type="transmembrane region" description="Helical" evidence="2">
    <location>
        <begin position="263"/>
        <end position="286"/>
    </location>
</feature>
<feature type="domain" description="GGDEF" evidence="3">
    <location>
        <begin position="351"/>
        <end position="485"/>
    </location>
</feature>
<feature type="transmembrane region" description="Helical" evidence="2">
    <location>
        <begin position="165"/>
        <end position="186"/>
    </location>
</feature>
<keyword evidence="2" id="KW-0472">Membrane</keyword>
<dbReference type="Gene3D" id="3.30.70.270">
    <property type="match status" value="1"/>
</dbReference>